<reference evidence="2 3" key="2">
    <citation type="submission" date="2018-11" db="EMBL/GenBank/DDBJ databases">
        <authorList>
            <consortium name="Pathogen Informatics"/>
        </authorList>
    </citation>
    <scope>NUCLEOTIDE SEQUENCE [LARGE SCALE GENOMIC DNA]</scope>
</reference>
<name>A0A183CXI8_9BILA</name>
<accession>A0A183CXI8</accession>
<dbReference type="Proteomes" id="UP000271098">
    <property type="component" value="Unassembled WGS sequence"/>
</dbReference>
<dbReference type="WBParaSite" id="GPUH_0000117901-mRNA-1">
    <property type="protein sequence ID" value="GPUH_0000117901-mRNA-1"/>
    <property type="gene ID" value="GPUH_0000117901"/>
</dbReference>
<dbReference type="AlphaFoldDB" id="A0A183CXI8"/>
<protein>
    <submittedName>
        <fullName evidence="4">ACB domain-containing protein</fullName>
    </submittedName>
</protein>
<evidence type="ECO:0000313" key="3">
    <source>
        <dbReference type="Proteomes" id="UP000271098"/>
    </source>
</evidence>
<evidence type="ECO:0000256" key="1">
    <source>
        <dbReference type="SAM" id="MobiDB-lite"/>
    </source>
</evidence>
<reference evidence="4" key="1">
    <citation type="submission" date="2016-06" db="UniProtKB">
        <authorList>
            <consortium name="WormBaseParasite"/>
        </authorList>
    </citation>
    <scope>IDENTIFICATION</scope>
</reference>
<feature type="region of interest" description="Disordered" evidence="1">
    <location>
        <begin position="70"/>
        <end position="106"/>
    </location>
</feature>
<keyword evidence="3" id="KW-1185">Reference proteome</keyword>
<proteinExistence type="predicted"/>
<evidence type="ECO:0000313" key="4">
    <source>
        <dbReference type="WBParaSite" id="GPUH_0000117901-mRNA-1"/>
    </source>
</evidence>
<evidence type="ECO:0000313" key="2">
    <source>
        <dbReference type="EMBL" id="VDK29529.1"/>
    </source>
</evidence>
<sequence length="106" mass="11984">MITFHCLLNKDFSSAPDDALWHQDKAARLYDDATEHLRALYAMYGKNLTDEERNLFAVVYKVDVHVPSKKPTDVTTCESEPPRARHSGATNEGTGLMLCNDDTRNQ</sequence>
<dbReference type="EMBL" id="UYRT01001353">
    <property type="protein sequence ID" value="VDK29529.1"/>
    <property type="molecule type" value="Genomic_DNA"/>
</dbReference>
<organism evidence="4">
    <name type="scientific">Gongylonema pulchrum</name>
    <dbReference type="NCBI Taxonomy" id="637853"/>
    <lineage>
        <taxon>Eukaryota</taxon>
        <taxon>Metazoa</taxon>
        <taxon>Ecdysozoa</taxon>
        <taxon>Nematoda</taxon>
        <taxon>Chromadorea</taxon>
        <taxon>Rhabditida</taxon>
        <taxon>Spirurina</taxon>
        <taxon>Spiruromorpha</taxon>
        <taxon>Spiruroidea</taxon>
        <taxon>Gongylonematidae</taxon>
        <taxon>Gongylonema</taxon>
    </lineage>
</organism>
<gene>
    <name evidence="2" type="ORF">GPUH_LOCUS1179</name>
</gene>